<dbReference type="InterPro" id="IPR011009">
    <property type="entry name" value="Kinase-like_dom_sf"/>
</dbReference>
<keyword evidence="9 12" id="KW-0067">ATP-binding</keyword>
<comment type="caution">
    <text evidence="15">The sequence shown here is derived from an EMBL/GenBank/DDBJ whole genome shotgun (WGS) entry which is preliminary data.</text>
</comment>
<evidence type="ECO:0000256" key="1">
    <source>
        <dbReference type="ARBA" id="ARBA00004496"/>
    </source>
</evidence>
<feature type="binding site" evidence="12">
    <location>
        <position position="834"/>
    </location>
    <ligand>
        <name>ATP</name>
        <dbReference type="ChEBI" id="CHEBI:30616"/>
    </ligand>
</feature>
<dbReference type="Proteomes" id="UP000242146">
    <property type="component" value="Unassembled WGS sequence"/>
</dbReference>
<feature type="compositionally biased region" description="Low complexity" evidence="13">
    <location>
        <begin position="127"/>
        <end position="139"/>
    </location>
</feature>
<evidence type="ECO:0000256" key="10">
    <source>
        <dbReference type="ARBA" id="ARBA00047899"/>
    </source>
</evidence>
<evidence type="ECO:0000256" key="5">
    <source>
        <dbReference type="ARBA" id="ARBA00022553"/>
    </source>
</evidence>
<dbReference type="EC" id="2.7.11.1" evidence="2"/>
<sequence>MDNHLSGTLTLDIHKTNINLDGSVESTMDDIPLHMPDGLLRLREPEQPNESRVISHTTFPDDRLSTVQDSLHSFCFTSSLSSDLVALRKRVMTRSMDFMKHSFIGWRPADDDQRRPKTKSMSCSRPSQLKQSTSSQTSSKSRRRRSLPGGGDLLFSMTPATPRPDQPSTNTSPRALSSSSSSSTADTSIATLAQSTLLEDKPLLTSPDLSKDWPQDEELSHQPSFALFPPPALHNLTRVLPHQQAILTTHDDWNIILSNNIASIVFGGPKHQSPTSMVGRSVLSYIDTSFRPRLQAMIHERRQQLLDKSEDTADGMVLVCGNVLPIVKEGGAKSAASLWLKEKQNESGSSVYIWIFEEVFETITHVSIDAQGLICYIDRGVQTLLDYLPGALMGQPIGALIPSLAKQHDAWKSINEKKYYGCRSRLEAHLPIIAKLFDGTTNEPLTMADLDRKVLQPGSFFTVRMTSIPMIAGLVTVRQDGLIDGCNDVFVKYMFGYGQEELAGKKNIADLLPQFPLLLDSLRRDDLLQHGIIINNLICRKLISDAQPAPHTPSPGHQRRLTLTPNGLPLPTLVAIHRDGTYFEIQLQLKLVDETDQDGLCALWITFDRDTTFGRVGHKVDGPALELQQHDGLGLPTAKRQESIVMAMQVAQSPPADSPKPTIHPLPLSPRLPIAIPKTTTHTTKDHASSVQDSAPFGRSSSVSRTSSACDTNMVTSCVTSAAVAQPQPPSSLSSSPRIITSFSRPVFATSSTNSPSSPSTPTSPSSVISYHRPRAFSSASSIMGEYSAQTRNASIDDYEILEEIGQGAYGMVKLAVKKEDDTRQKVVIKYVIKSRILVDCWIRDRKLGMVPAEIHILHTLRKIPHDNCGDMVDYFEDDDYYYIVMALHGAGMDLFDYIELKDTMHESEIRSIFKQIALAVQHLHTNGITHRDVKDENVVLDHNGRIRLIDFGSAAYVKKGRRYDTFVGTLDYAAPEILKGHTYEGPPQDVWALGILLYTLIYRENPFYDIDEILERELRMPFLLVDGLSMDLIKKMLERDVSKRWTIDQVLQHDWLLELD</sequence>
<dbReference type="GO" id="GO:0005634">
    <property type="term" value="C:nucleus"/>
    <property type="evidence" value="ECO:0007669"/>
    <property type="project" value="TreeGrafter"/>
</dbReference>
<dbReference type="GO" id="GO:0035556">
    <property type="term" value="P:intracellular signal transduction"/>
    <property type="evidence" value="ECO:0007669"/>
    <property type="project" value="TreeGrafter"/>
</dbReference>
<comment type="catalytic activity">
    <reaction evidence="10">
        <text>L-threonyl-[protein] + ATP = O-phospho-L-threonyl-[protein] + ADP + H(+)</text>
        <dbReference type="Rhea" id="RHEA:46608"/>
        <dbReference type="Rhea" id="RHEA-COMP:11060"/>
        <dbReference type="Rhea" id="RHEA-COMP:11605"/>
        <dbReference type="ChEBI" id="CHEBI:15378"/>
        <dbReference type="ChEBI" id="CHEBI:30013"/>
        <dbReference type="ChEBI" id="CHEBI:30616"/>
        <dbReference type="ChEBI" id="CHEBI:61977"/>
        <dbReference type="ChEBI" id="CHEBI:456216"/>
        <dbReference type="EC" id="2.7.11.1"/>
    </reaction>
</comment>
<evidence type="ECO:0000256" key="4">
    <source>
        <dbReference type="ARBA" id="ARBA00022527"/>
    </source>
</evidence>
<feature type="compositionally biased region" description="Low complexity" evidence="13">
    <location>
        <begin position="168"/>
        <end position="187"/>
    </location>
</feature>
<dbReference type="EMBL" id="MCGT01000013">
    <property type="protein sequence ID" value="ORX54453.1"/>
    <property type="molecule type" value="Genomic_DNA"/>
</dbReference>
<dbReference type="PROSITE" id="PS50011">
    <property type="entry name" value="PROTEIN_KINASE_DOM"/>
    <property type="match status" value="1"/>
</dbReference>
<dbReference type="PANTHER" id="PTHR24346:SF51">
    <property type="entry name" value="PAS DOMAIN-CONTAINING SERINE_THREONINE-PROTEIN KINASE"/>
    <property type="match status" value="1"/>
</dbReference>
<keyword evidence="4" id="KW-0723">Serine/threonine-protein kinase</keyword>
<dbReference type="InterPro" id="IPR017441">
    <property type="entry name" value="Protein_kinase_ATP_BS"/>
</dbReference>
<evidence type="ECO:0000256" key="7">
    <source>
        <dbReference type="ARBA" id="ARBA00022741"/>
    </source>
</evidence>
<dbReference type="OrthoDB" id="10252171at2759"/>
<evidence type="ECO:0000256" key="12">
    <source>
        <dbReference type="PROSITE-ProRule" id="PRU10141"/>
    </source>
</evidence>
<evidence type="ECO:0000256" key="3">
    <source>
        <dbReference type="ARBA" id="ARBA00022490"/>
    </source>
</evidence>
<dbReference type="GO" id="GO:0045719">
    <property type="term" value="P:negative regulation of glycogen biosynthetic process"/>
    <property type="evidence" value="ECO:0007669"/>
    <property type="project" value="TreeGrafter"/>
</dbReference>
<dbReference type="GO" id="GO:0004674">
    <property type="term" value="F:protein serine/threonine kinase activity"/>
    <property type="evidence" value="ECO:0007669"/>
    <property type="project" value="UniProtKB-KW"/>
</dbReference>
<dbReference type="InterPro" id="IPR000719">
    <property type="entry name" value="Prot_kinase_dom"/>
</dbReference>
<dbReference type="PANTHER" id="PTHR24346">
    <property type="entry name" value="MAP/MICROTUBULE AFFINITY-REGULATING KINASE"/>
    <property type="match status" value="1"/>
</dbReference>
<evidence type="ECO:0000256" key="9">
    <source>
        <dbReference type="ARBA" id="ARBA00022840"/>
    </source>
</evidence>
<gene>
    <name evidence="15" type="ORF">DM01DRAFT_1321782</name>
</gene>
<protein>
    <recommendedName>
        <fullName evidence="2">non-specific serine/threonine protein kinase</fullName>
        <ecNumber evidence="2">2.7.11.1</ecNumber>
    </recommendedName>
</protein>
<dbReference type="SMART" id="SM00091">
    <property type="entry name" value="PAS"/>
    <property type="match status" value="3"/>
</dbReference>
<keyword evidence="6" id="KW-0808">Transferase</keyword>
<dbReference type="Gene3D" id="1.10.510.10">
    <property type="entry name" value="Transferase(Phosphotransferase) domain 1"/>
    <property type="match status" value="1"/>
</dbReference>
<accession>A0A1X2GI65</accession>
<feature type="compositionally biased region" description="Low complexity" evidence="13">
    <location>
        <begin position="699"/>
        <end position="708"/>
    </location>
</feature>
<evidence type="ECO:0000256" key="6">
    <source>
        <dbReference type="ARBA" id="ARBA00022679"/>
    </source>
</evidence>
<feature type="region of interest" description="Disordered" evidence="13">
    <location>
        <begin position="107"/>
        <end position="187"/>
    </location>
</feature>
<dbReference type="InterPro" id="IPR000014">
    <property type="entry name" value="PAS"/>
</dbReference>
<keyword evidence="7 12" id="KW-0547">Nucleotide-binding</keyword>
<evidence type="ECO:0000256" key="11">
    <source>
        <dbReference type="ARBA" id="ARBA00048679"/>
    </source>
</evidence>
<dbReference type="InterPro" id="IPR008271">
    <property type="entry name" value="Ser/Thr_kinase_AS"/>
</dbReference>
<evidence type="ECO:0000313" key="16">
    <source>
        <dbReference type="Proteomes" id="UP000242146"/>
    </source>
</evidence>
<feature type="domain" description="Protein kinase" evidence="14">
    <location>
        <begin position="799"/>
        <end position="1057"/>
    </location>
</feature>
<proteinExistence type="predicted"/>
<name>A0A1X2GI65_9FUNG</name>
<dbReference type="SUPFAM" id="SSF56112">
    <property type="entry name" value="Protein kinase-like (PK-like)"/>
    <property type="match status" value="1"/>
</dbReference>
<evidence type="ECO:0000259" key="14">
    <source>
        <dbReference type="PROSITE" id="PS50011"/>
    </source>
</evidence>
<keyword evidence="5" id="KW-0597">Phosphoprotein</keyword>
<dbReference type="Gene3D" id="3.30.200.20">
    <property type="entry name" value="Phosphorylase Kinase, domain 1"/>
    <property type="match status" value="1"/>
</dbReference>
<dbReference type="PROSITE" id="PS00107">
    <property type="entry name" value="PROTEIN_KINASE_ATP"/>
    <property type="match status" value="1"/>
</dbReference>
<evidence type="ECO:0000256" key="13">
    <source>
        <dbReference type="SAM" id="MobiDB-lite"/>
    </source>
</evidence>
<comment type="subcellular location">
    <subcellularLocation>
        <location evidence="1">Cytoplasm</location>
    </subcellularLocation>
</comment>
<dbReference type="GO" id="GO:0005829">
    <property type="term" value="C:cytosol"/>
    <property type="evidence" value="ECO:0007669"/>
    <property type="project" value="TreeGrafter"/>
</dbReference>
<keyword evidence="16" id="KW-1185">Reference proteome</keyword>
<keyword evidence="8 15" id="KW-0418">Kinase</keyword>
<dbReference type="STRING" id="101127.A0A1X2GI65"/>
<dbReference type="SMART" id="SM00220">
    <property type="entry name" value="S_TKc"/>
    <property type="match status" value="1"/>
</dbReference>
<reference evidence="15 16" key="1">
    <citation type="submission" date="2016-07" db="EMBL/GenBank/DDBJ databases">
        <title>Pervasive Adenine N6-methylation of Active Genes in Fungi.</title>
        <authorList>
            <consortium name="DOE Joint Genome Institute"/>
            <person name="Mondo S.J."/>
            <person name="Dannebaum R.O."/>
            <person name="Kuo R.C."/>
            <person name="Labutti K."/>
            <person name="Haridas S."/>
            <person name="Kuo A."/>
            <person name="Salamov A."/>
            <person name="Ahrendt S.R."/>
            <person name="Lipzen A."/>
            <person name="Sullivan W."/>
            <person name="Andreopoulos W.B."/>
            <person name="Clum A."/>
            <person name="Lindquist E."/>
            <person name="Daum C."/>
            <person name="Ramamoorthy G.K."/>
            <person name="Gryganskyi A."/>
            <person name="Culley D."/>
            <person name="Magnuson J.K."/>
            <person name="James T.Y."/>
            <person name="O'Malley M.A."/>
            <person name="Stajich J.E."/>
            <person name="Spatafora J.W."/>
            <person name="Visel A."/>
            <person name="Grigoriev I.V."/>
        </authorList>
    </citation>
    <scope>NUCLEOTIDE SEQUENCE [LARGE SCALE GENOMIC DNA]</scope>
    <source>
        <strain evidence="15 16">NRRL 3301</strain>
    </source>
</reference>
<feature type="compositionally biased region" description="Low complexity" evidence="13">
    <location>
        <begin position="748"/>
        <end position="767"/>
    </location>
</feature>
<feature type="region of interest" description="Disordered" evidence="13">
    <location>
        <begin position="680"/>
        <end position="709"/>
    </location>
</feature>
<organism evidence="15 16">
    <name type="scientific">Hesseltinella vesiculosa</name>
    <dbReference type="NCBI Taxonomy" id="101127"/>
    <lineage>
        <taxon>Eukaryota</taxon>
        <taxon>Fungi</taxon>
        <taxon>Fungi incertae sedis</taxon>
        <taxon>Mucoromycota</taxon>
        <taxon>Mucoromycotina</taxon>
        <taxon>Mucoromycetes</taxon>
        <taxon>Mucorales</taxon>
        <taxon>Cunninghamellaceae</taxon>
        <taxon>Hesseltinella</taxon>
    </lineage>
</organism>
<keyword evidence="3" id="KW-0963">Cytoplasm</keyword>
<evidence type="ECO:0000256" key="8">
    <source>
        <dbReference type="ARBA" id="ARBA00022777"/>
    </source>
</evidence>
<comment type="catalytic activity">
    <reaction evidence="11">
        <text>L-seryl-[protein] + ATP = O-phospho-L-seryl-[protein] + ADP + H(+)</text>
        <dbReference type="Rhea" id="RHEA:17989"/>
        <dbReference type="Rhea" id="RHEA-COMP:9863"/>
        <dbReference type="Rhea" id="RHEA-COMP:11604"/>
        <dbReference type="ChEBI" id="CHEBI:15378"/>
        <dbReference type="ChEBI" id="CHEBI:29999"/>
        <dbReference type="ChEBI" id="CHEBI:30616"/>
        <dbReference type="ChEBI" id="CHEBI:83421"/>
        <dbReference type="ChEBI" id="CHEBI:456216"/>
        <dbReference type="EC" id="2.7.11.1"/>
    </reaction>
</comment>
<dbReference type="Pfam" id="PF00069">
    <property type="entry name" value="Pkinase"/>
    <property type="match status" value="1"/>
</dbReference>
<dbReference type="FunFam" id="1.10.510.10:FF:000320">
    <property type="entry name" value="Serine/threonine protein kinase"/>
    <property type="match status" value="1"/>
</dbReference>
<evidence type="ECO:0000256" key="2">
    <source>
        <dbReference type="ARBA" id="ARBA00012513"/>
    </source>
</evidence>
<feature type="region of interest" description="Disordered" evidence="13">
    <location>
        <begin position="748"/>
        <end position="769"/>
    </location>
</feature>
<evidence type="ECO:0000313" key="15">
    <source>
        <dbReference type="EMBL" id="ORX54453.1"/>
    </source>
</evidence>
<dbReference type="PROSITE" id="PS00108">
    <property type="entry name" value="PROTEIN_KINASE_ST"/>
    <property type="match status" value="1"/>
</dbReference>
<dbReference type="FunFam" id="3.30.200.20:FF:000314">
    <property type="entry name" value="Serine/threonine protein kinase"/>
    <property type="match status" value="1"/>
</dbReference>
<dbReference type="GO" id="GO:0005524">
    <property type="term" value="F:ATP binding"/>
    <property type="evidence" value="ECO:0007669"/>
    <property type="project" value="UniProtKB-UniRule"/>
</dbReference>
<dbReference type="AlphaFoldDB" id="A0A1X2GI65"/>